<evidence type="ECO:0000256" key="1">
    <source>
        <dbReference type="ARBA" id="ARBA00004141"/>
    </source>
</evidence>
<evidence type="ECO:0000256" key="3">
    <source>
        <dbReference type="ARBA" id="ARBA00022989"/>
    </source>
</evidence>
<accession>A0A6H9WJM8</accession>
<evidence type="ECO:0000256" key="4">
    <source>
        <dbReference type="ARBA" id="ARBA00023136"/>
    </source>
</evidence>
<dbReference type="GO" id="GO:0016020">
    <property type="term" value="C:membrane"/>
    <property type="evidence" value="ECO:0007669"/>
    <property type="project" value="UniProtKB-SubCell"/>
</dbReference>
<feature type="transmembrane region" description="Helical" evidence="5">
    <location>
        <begin position="183"/>
        <end position="203"/>
    </location>
</feature>
<evidence type="ECO:0000313" key="7">
    <source>
        <dbReference type="EMBL" id="KAB1649403.1"/>
    </source>
</evidence>
<name>A0A6H9WJM8_9MICO</name>
<keyword evidence="4 5" id="KW-0472">Membrane</keyword>
<proteinExistence type="predicted"/>
<dbReference type="Pfam" id="PF13515">
    <property type="entry name" value="FUSC_2"/>
    <property type="match status" value="1"/>
</dbReference>
<feature type="domain" description="Integral membrane bound transporter" evidence="6">
    <location>
        <begin position="79"/>
        <end position="198"/>
    </location>
</feature>
<keyword evidence="3 5" id="KW-1133">Transmembrane helix</keyword>
<protein>
    <submittedName>
        <fullName evidence="7">FUSC family protein</fullName>
    </submittedName>
</protein>
<evidence type="ECO:0000256" key="2">
    <source>
        <dbReference type="ARBA" id="ARBA00022692"/>
    </source>
</evidence>
<feature type="transmembrane region" description="Helical" evidence="5">
    <location>
        <begin position="137"/>
        <end position="155"/>
    </location>
</feature>
<comment type="caution">
    <text evidence="7">The sequence shown here is derived from an EMBL/GenBank/DDBJ whole genome shotgun (WGS) entry which is preliminary data.</text>
</comment>
<organism evidence="7 8">
    <name type="scientific">Pseudoclavibacter endophyticus</name>
    <dbReference type="NCBI Taxonomy" id="1778590"/>
    <lineage>
        <taxon>Bacteria</taxon>
        <taxon>Bacillati</taxon>
        <taxon>Actinomycetota</taxon>
        <taxon>Actinomycetes</taxon>
        <taxon>Micrococcales</taxon>
        <taxon>Microbacteriaceae</taxon>
        <taxon>Pseudoclavibacter</taxon>
    </lineage>
</organism>
<reference evidence="7 8" key="1">
    <citation type="submission" date="2019-09" db="EMBL/GenBank/DDBJ databases">
        <title>Phylogeny of genus Pseudoclavibacter and closely related genus.</title>
        <authorList>
            <person name="Li Y."/>
        </authorList>
    </citation>
    <scope>NUCLEOTIDE SEQUENCE [LARGE SCALE GENOMIC DNA]</scope>
    <source>
        <strain evidence="7 8">EGI 60007</strain>
    </source>
</reference>
<evidence type="ECO:0000256" key="5">
    <source>
        <dbReference type="SAM" id="Phobius"/>
    </source>
</evidence>
<gene>
    <name evidence="7" type="ORF">F8O04_03810</name>
</gene>
<keyword evidence="2 5" id="KW-0812">Transmembrane</keyword>
<dbReference type="EMBL" id="WBJY01000001">
    <property type="protein sequence ID" value="KAB1649403.1"/>
    <property type="molecule type" value="Genomic_DNA"/>
</dbReference>
<evidence type="ECO:0000313" key="8">
    <source>
        <dbReference type="Proteomes" id="UP000431744"/>
    </source>
</evidence>
<comment type="subcellular location">
    <subcellularLocation>
        <location evidence="1">Membrane</location>
        <topology evidence="1">Multi-pass membrane protein</topology>
    </subcellularLocation>
</comment>
<dbReference type="AlphaFoldDB" id="A0A6H9WJM8"/>
<dbReference type="Proteomes" id="UP000431744">
    <property type="component" value="Unassembled WGS sequence"/>
</dbReference>
<evidence type="ECO:0000259" key="6">
    <source>
        <dbReference type="Pfam" id="PF13515"/>
    </source>
</evidence>
<feature type="transmembrane region" description="Helical" evidence="5">
    <location>
        <begin position="113"/>
        <end position="131"/>
    </location>
</feature>
<sequence>MPCSRPTSTSVRSRPRSASSCRLTRAAPSTCRSCGGCRPAATDVRLPRPPRLLPDQAFGRVRDSLPAITQITVAAMAAYAFAHFVLGHENPFLAVTVCVTSLGFARDARPRRVLDTALGITFGVLFANVALVLIGRGVWQLAVVLVVVMLMARFFHPSPGFAVSATIQAALVSLIPLSSGAEYTRLIDAVLGGAAAIAATALVPRDARRMARADARTLFAALERATIDLVEALRTGDSGASLHALDELRRTQPLLDNWGTSLDSARSIAAVSPLLRGHRDEIDAQAELRLRMDLVTRNLRVIARRISAVVADGKPRPALADVLAGIESSIVELGLSFDRPALRRQAEQTCILATVRLDPARLVPNGSVGEVMIVMQCRPLVVDLLVATGVDADAARGMLPKVG</sequence>
<dbReference type="InterPro" id="IPR049453">
    <property type="entry name" value="Memb_transporter_dom"/>
</dbReference>
<keyword evidence="8" id="KW-1185">Reference proteome</keyword>
<dbReference type="OrthoDB" id="5198202at2"/>